<sequence>METVTSRRRLLRPPMEAHVAERRGRRSSKMAARPSRAAGPGGSQRSRVKPPPGRRLKELFRPLAAARAVFAAATAVAMRRG</sequence>
<dbReference type="Proteomes" id="UP000386466">
    <property type="component" value="Unassembled WGS sequence"/>
</dbReference>
<accession>A0A485N3M3</accession>
<evidence type="ECO:0000313" key="2">
    <source>
        <dbReference type="EMBL" id="VFV27067.1"/>
    </source>
</evidence>
<dbReference type="AlphaFoldDB" id="A0A485N3M3"/>
<reference evidence="2 3" key="1">
    <citation type="submission" date="2019-01" db="EMBL/GenBank/DDBJ databases">
        <authorList>
            <person name="Alioto T."/>
            <person name="Alioto T."/>
        </authorList>
    </citation>
    <scope>NUCLEOTIDE SEQUENCE [LARGE SCALE GENOMIC DNA]</scope>
</reference>
<feature type="compositionally biased region" description="Basic residues" evidence="1">
    <location>
        <begin position="1"/>
        <end position="11"/>
    </location>
</feature>
<evidence type="ECO:0000256" key="1">
    <source>
        <dbReference type="SAM" id="MobiDB-lite"/>
    </source>
</evidence>
<keyword evidence="3" id="KW-1185">Reference proteome</keyword>
<protein>
    <submittedName>
        <fullName evidence="2">Sorting nexin-13</fullName>
    </submittedName>
</protein>
<evidence type="ECO:0000313" key="3">
    <source>
        <dbReference type="Proteomes" id="UP000386466"/>
    </source>
</evidence>
<name>A0A485N3M3_LYNPA</name>
<gene>
    <name evidence="2" type="ORF">LYPA_23C009984</name>
</gene>
<organism evidence="2 3">
    <name type="scientific">Lynx pardinus</name>
    <name type="common">Iberian lynx</name>
    <name type="synonym">Felis pardina</name>
    <dbReference type="NCBI Taxonomy" id="191816"/>
    <lineage>
        <taxon>Eukaryota</taxon>
        <taxon>Metazoa</taxon>
        <taxon>Chordata</taxon>
        <taxon>Craniata</taxon>
        <taxon>Vertebrata</taxon>
        <taxon>Euteleostomi</taxon>
        <taxon>Mammalia</taxon>
        <taxon>Eutheria</taxon>
        <taxon>Laurasiatheria</taxon>
        <taxon>Carnivora</taxon>
        <taxon>Feliformia</taxon>
        <taxon>Felidae</taxon>
        <taxon>Felinae</taxon>
        <taxon>Lynx</taxon>
    </lineage>
</organism>
<feature type="region of interest" description="Disordered" evidence="1">
    <location>
        <begin position="1"/>
        <end position="54"/>
    </location>
</feature>
<proteinExistence type="predicted"/>
<dbReference type="EMBL" id="CAAGRJ010009522">
    <property type="protein sequence ID" value="VFV27067.1"/>
    <property type="molecule type" value="Genomic_DNA"/>
</dbReference>